<protein>
    <recommendedName>
        <fullName evidence="4">F-box domain-containing protein</fullName>
    </recommendedName>
</protein>
<dbReference type="UniPathway" id="UPA00143"/>
<feature type="region of interest" description="Disordered" evidence="3">
    <location>
        <begin position="326"/>
        <end position="366"/>
    </location>
</feature>
<comment type="pathway">
    <text evidence="1">Protein modification; protein ubiquitination.</text>
</comment>
<evidence type="ECO:0000259" key="4">
    <source>
        <dbReference type="PROSITE" id="PS50181"/>
    </source>
</evidence>
<organism evidence="5 6">
    <name type="scientific">Pseudovirgaria hyperparasitica</name>
    <dbReference type="NCBI Taxonomy" id="470096"/>
    <lineage>
        <taxon>Eukaryota</taxon>
        <taxon>Fungi</taxon>
        <taxon>Dikarya</taxon>
        <taxon>Ascomycota</taxon>
        <taxon>Pezizomycotina</taxon>
        <taxon>Dothideomycetes</taxon>
        <taxon>Dothideomycetes incertae sedis</taxon>
        <taxon>Acrospermales</taxon>
        <taxon>Acrospermaceae</taxon>
        <taxon>Pseudovirgaria</taxon>
    </lineage>
</organism>
<dbReference type="RefSeq" id="XP_033597560.1">
    <property type="nucleotide sequence ID" value="XM_033747415.1"/>
</dbReference>
<dbReference type="Gene3D" id="1.20.1280.50">
    <property type="match status" value="1"/>
</dbReference>
<dbReference type="InterPro" id="IPR001810">
    <property type="entry name" value="F-box_dom"/>
</dbReference>
<proteinExistence type="predicted"/>
<dbReference type="Proteomes" id="UP000799437">
    <property type="component" value="Unassembled WGS sequence"/>
</dbReference>
<evidence type="ECO:0000256" key="1">
    <source>
        <dbReference type="ARBA" id="ARBA00004906"/>
    </source>
</evidence>
<dbReference type="SMART" id="SM00256">
    <property type="entry name" value="FBOX"/>
    <property type="match status" value="1"/>
</dbReference>
<dbReference type="PROSITE" id="PS50181">
    <property type="entry name" value="FBOX"/>
    <property type="match status" value="1"/>
</dbReference>
<dbReference type="OrthoDB" id="722566at2759"/>
<name>A0A6A6VZ03_9PEZI</name>
<dbReference type="SUPFAM" id="SSF81383">
    <property type="entry name" value="F-box domain"/>
    <property type="match status" value="1"/>
</dbReference>
<evidence type="ECO:0000313" key="5">
    <source>
        <dbReference type="EMBL" id="KAF2755109.1"/>
    </source>
</evidence>
<dbReference type="EMBL" id="ML996578">
    <property type="protein sequence ID" value="KAF2755109.1"/>
    <property type="molecule type" value="Genomic_DNA"/>
</dbReference>
<dbReference type="PANTHER" id="PTHR10706">
    <property type="entry name" value="F-BOX FAMILY PROTEIN"/>
    <property type="match status" value="1"/>
</dbReference>
<sequence length="469" mass="52813">MKNESRTAQDRLLLTTLPAELIDNVLSFLDSLDLVQTALVCRLLHSHVLKDTIWIPLIKANIPGATNFDHESVASYRHALTVLHPFVFLTRQKIWFSDSRYVGNLIICRYDTQTRAIVGNTLFADRGPKSFEFWKWAPDVIIHRFDPKVNLDLTTPVIHIDAASLRARSSASPKLGQPVRMAQRQVEPRVHMQSSFMLAKPWPHVMSPSSQMWPPAILPANERCRTDSLTNFSGSGHRPETLSQMSESTFRLHTSMQMSTFSGFPPVKDTVTAWATLPVEAYTPTKQKPWRGIWVGDYSGHGCEFLVVLQPDDPQPLPEGVLRGLAKRKDRRNETAPDTRLSATVFGGGEDRTSRGGTSSTSTESEDIYTGRLEAVKITGDINVQRGEYTFIAPDIGDEGLIRIATEELFEGARVLKSVGHIASHGYRDDEYITSQLILVSENRIAQYWEDFGHISYYQRVDIDEFISV</sequence>
<keyword evidence="2" id="KW-0833">Ubl conjugation pathway</keyword>
<feature type="domain" description="F-box" evidence="4">
    <location>
        <begin position="11"/>
        <end position="57"/>
    </location>
</feature>
<dbReference type="GO" id="GO:0016567">
    <property type="term" value="P:protein ubiquitination"/>
    <property type="evidence" value="ECO:0007669"/>
    <property type="project" value="UniProtKB-UniPathway"/>
</dbReference>
<dbReference type="Pfam" id="PF12014">
    <property type="entry name" value="Cyclin_D1_bind"/>
    <property type="match status" value="1"/>
</dbReference>
<dbReference type="InterPro" id="IPR036047">
    <property type="entry name" value="F-box-like_dom_sf"/>
</dbReference>
<accession>A0A6A6VZ03</accession>
<dbReference type="Pfam" id="PF12937">
    <property type="entry name" value="F-box-like"/>
    <property type="match status" value="1"/>
</dbReference>
<evidence type="ECO:0000313" key="6">
    <source>
        <dbReference type="Proteomes" id="UP000799437"/>
    </source>
</evidence>
<dbReference type="PANTHER" id="PTHR10706:SF130">
    <property type="entry name" value="F-BOX ONLY PROTEIN 31"/>
    <property type="match status" value="1"/>
</dbReference>
<reference evidence="5" key="1">
    <citation type="journal article" date="2020" name="Stud. Mycol.">
        <title>101 Dothideomycetes genomes: a test case for predicting lifestyles and emergence of pathogens.</title>
        <authorList>
            <person name="Haridas S."/>
            <person name="Albert R."/>
            <person name="Binder M."/>
            <person name="Bloem J."/>
            <person name="Labutti K."/>
            <person name="Salamov A."/>
            <person name="Andreopoulos B."/>
            <person name="Baker S."/>
            <person name="Barry K."/>
            <person name="Bills G."/>
            <person name="Bluhm B."/>
            <person name="Cannon C."/>
            <person name="Castanera R."/>
            <person name="Culley D."/>
            <person name="Daum C."/>
            <person name="Ezra D."/>
            <person name="Gonzalez J."/>
            <person name="Henrissat B."/>
            <person name="Kuo A."/>
            <person name="Liang C."/>
            <person name="Lipzen A."/>
            <person name="Lutzoni F."/>
            <person name="Magnuson J."/>
            <person name="Mondo S."/>
            <person name="Nolan M."/>
            <person name="Ohm R."/>
            <person name="Pangilinan J."/>
            <person name="Park H.-J."/>
            <person name="Ramirez L."/>
            <person name="Alfaro M."/>
            <person name="Sun H."/>
            <person name="Tritt A."/>
            <person name="Yoshinaga Y."/>
            <person name="Zwiers L.-H."/>
            <person name="Turgeon B."/>
            <person name="Goodwin S."/>
            <person name="Spatafora J."/>
            <person name="Crous P."/>
            <person name="Grigoriev I."/>
        </authorList>
    </citation>
    <scope>NUCLEOTIDE SEQUENCE</scope>
    <source>
        <strain evidence="5">CBS 121739</strain>
    </source>
</reference>
<evidence type="ECO:0000256" key="3">
    <source>
        <dbReference type="SAM" id="MobiDB-lite"/>
    </source>
</evidence>
<dbReference type="AlphaFoldDB" id="A0A6A6VZ03"/>
<keyword evidence="6" id="KW-1185">Reference proteome</keyword>
<evidence type="ECO:0000256" key="2">
    <source>
        <dbReference type="ARBA" id="ARBA00022786"/>
    </source>
</evidence>
<dbReference type="GeneID" id="54488469"/>
<gene>
    <name evidence="5" type="ORF">EJ05DRAFT_503420</name>
</gene>
<dbReference type="InterPro" id="IPR045048">
    <property type="entry name" value="FBXO31/39"/>
</dbReference>